<dbReference type="Proteomes" id="UP001153050">
    <property type="component" value="Unassembled WGS sequence"/>
</dbReference>
<evidence type="ECO:0000256" key="4">
    <source>
        <dbReference type="ARBA" id="ARBA00023239"/>
    </source>
</evidence>
<dbReference type="CDD" id="cd03327">
    <property type="entry name" value="MR_like_2"/>
    <property type="match status" value="1"/>
</dbReference>
<dbReference type="SUPFAM" id="SSF54826">
    <property type="entry name" value="Enolase N-terminal domain-like"/>
    <property type="match status" value="1"/>
</dbReference>
<evidence type="ECO:0000256" key="2">
    <source>
        <dbReference type="ARBA" id="ARBA00022723"/>
    </source>
</evidence>
<dbReference type="SFLD" id="SFLDG00179">
    <property type="entry name" value="mandelate_racemase"/>
    <property type="match status" value="1"/>
</dbReference>
<dbReference type="Pfam" id="PF13378">
    <property type="entry name" value="MR_MLE_C"/>
    <property type="match status" value="1"/>
</dbReference>
<comment type="caution">
    <text evidence="6">The sequence shown here is derived from an EMBL/GenBank/DDBJ whole genome shotgun (WGS) entry which is preliminary data.</text>
</comment>
<dbReference type="InterPro" id="IPR029065">
    <property type="entry name" value="Enolase_C-like"/>
</dbReference>
<dbReference type="SUPFAM" id="SSF51604">
    <property type="entry name" value="Enolase C-terminal domain-like"/>
    <property type="match status" value="1"/>
</dbReference>
<dbReference type="InterPro" id="IPR018110">
    <property type="entry name" value="Mandel_Rmase/mucon_lact_enz_CS"/>
</dbReference>
<dbReference type="SFLD" id="SFLDS00001">
    <property type="entry name" value="Enolase"/>
    <property type="match status" value="1"/>
</dbReference>
<evidence type="ECO:0000256" key="1">
    <source>
        <dbReference type="ARBA" id="ARBA00001946"/>
    </source>
</evidence>
<feature type="domain" description="Mandelate racemase/muconate lactonizing enzyme C-terminal" evidence="5">
    <location>
        <begin position="158"/>
        <end position="261"/>
    </location>
</feature>
<dbReference type="Gene3D" id="3.30.390.10">
    <property type="entry name" value="Enolase-like, N-terminal domain"/>
    <property type="match status" value="1"/>
</dbReference>
<keyword evidence="7" id="KW-1185">Reference proteome</keyword>
<dbReference type="SMART" id="SM00922">
    <property type="entry name" value="MR_MLE"/>
    <property type="match status" value="1"/>
</dbReference>
<evidence type="ECO:0000313" key="6">
    <source>
        <dbReference type="EMBL" id="CAH2396997.1"/>
    </source>
</evidence>
<comment type="cofactor">
    <cofactor evidence="1">
        <name>Mg(2+)</name>
        <dbReference type="ChEBI" id="CHEBI:18420"/>
    </cofactor>
</comment>
<keyword evidence="2" id="KW-0479">Metal-binding</keyword>
<dbReference type="Gene3D" id="3.20.20.120">
    <property type="entry name" value="Enolase-like C-terminal domain"/>
    <property type="match status" value="1"/>
</dbReference>
<dbReference type="SFLD" id="SFLDF00554">
    <property type="entry name" value="L-lyxonate_dehydratase"/>
    <property type="match status" value="1"/>
</dbReference>
<organism evidence="6 7">
    <name type="scientific">Mesorhizobium escarrei</name>
    <dbReference type="NCBI Taxonomy" id="666018"/>
    <lineage>
        <taxon>Bacteria</taxon>
        <taxon>Pseudomonadati</taxon>
        <taxon>Pseudomonadota</taxon>
        <taxon>Alphaproteobacteria</taxon>
        <taxon>Hyphomicrobiales</taxon>
        <taxon>Phyllobacteriaceae</taxon>
        <taxon>Mesorhizobium</taxon>
    </lineage>
</organism>
<reference evidence="6 7" key="1">
    <citation type="submission" date="2022-03" db="EMBL/GenBank/DDBJ databases">
        <authorList>
            <person name="Brunel B."/>
        </authorList>
    </citation>
    <scope>NUCLEOTIDE SEQUENCE [LARGE SCALE GENOMIC DNA]</scope>
    <source>
        <strain evidence="6">STM5069sample</strain>
    </source>
</reference>
<name>A0ABM9DKM5_9HYPH</name>
<keyword evidence="3" id="KW-0460">Magnesium</keyword>
<dbReference type="InterPro" id="IPR029017">
    <property type="entry name" value="Enolase-like_N"/>
</dbReference>
<dbReference type="GO" id="GO:0018838">
    <property type="term" value="F:mandelate racemase activity"/>
    <property type="evidence" value="ECO:0007669"/>
    <property type="project" value="UniProtKB-EC"/>
</dbReference>
<dbReference type="InterPro" id="IPR013341">
    <property type="entry name" value="Mandelate_racemase_N_dom"/>
</dbReference>
<gene>
    <name evidence="6" type="ORF">MES5069_160012</name>
</gene>
<dbReference type="PROSITE" id="PS00908">
    <property type="entry name" value="MR_MLE_1"/>
    <property type="match status" value="1"/>
</dbReference>
<sequence length="390" mass="43889">MKIKSVRTRVFEWQGKVTPPAANFCTNAADILYERGDSMGSFRFHGWLVCEVETEDGTIGIGNAALAPRVVKAAIDHYYAPMLIGEDPFDTEYLWQKMYRKTHAWSRKGIGMTAISAVDIALWDLMGKEVGKPIFKLLGGRTKERIRCYASKLYGQPIEALRAEAQSYVDQGFDAVKMRFGWGPKDGPAGMRKNLELVAAVRDVIGPDRDLMCECYMGWTFEYAKRMLPKLEAYDIRWLEEPVIADDIEGYTELRKLGRVPISGGEHEFSLAGFQQLLDRRALDVIQYDTNRVGGISAARKINALAEAYQIPVVPHAGQMHNYHLTMASTASPMAEFFPVHDVEVGNELFYYIFKGEPQPDNGFLQLDDNRPGLGLELSDEHLGSFNVIE</sequence>
<dbReference type="InterPro" id="IPR036849">
    <property type="entry name" value="Enolase-like_C_sf"/>
</dbReference>
<dbReference type="InterPro" id="IPR046945">
    <property type="entry name" value="RHMD-like"/>
</dbReference>
<evidence type="ECO:0000313" key="7">
    <source>
        <dbReference type="Proteomes" id="UP001153050"/>
    </source>
</evidence>
<dbReference type="InterPro" id="IPR034619">
    <property type="entry name" value="L-lyxonate_dehydratase"/>
</dbReference>
<evidence type="ECO:0000256" key="3">
    <source>
        <dbReference type="ARBA" id="ARBA00022842"/>
    </source>
</evidence>
<dbReference type="InterPro" id="IPR013342">
    <property type="entry name" value="Mandelate_racemase_C"/>
</dbReference>
<evidence type="ECO:0000259" key="5">
    <source>
        <dbReference type="SMART" id="SM00922"/>
    </source>
</evidence>
<dbReference type="EC" id="5.1.2.2" evidence="6"/>
<keyword evidence="4" id="KW-0456">Lyase</keyword>
<dbReference type="RefSeq" id="WP_254017057.1">
    <property type="nucleotide sequence ID" value="NZ_CAKXZT010000068.1"/>
</dbReference>
<dbReference type="PANTHER" id="PTHR13794">
    <property type="entry name" value="ENOLASE SUPERFAMILY, MANDELATE RACEMASE"/>
    <property type="match status" value="1"/>
</dbReference>
<dbReference type="Pfam" id="PF02746">
    <property type="entry name" value="MR_MLE_N"/>
    <property type="match status" value="1"/>
</dbReference>
<protein>
    <submittedName>
        <fullName evidence="6">Mandelate racemase</fullName>
        <ecNumber evidence="6">5.1.2.2</ecNumber>
    </submittedName>
</protein>
<dbReference type="InterPro" id="IPR023444">
    <property type="entry name" value="L-Rhamnon_dehydrat"/>
</dbReference>
<proteinExistence type="predicted"/>
<accession>A0ABM9DKM5</accession>
<dbReference type="PANTHER" id="PTHR13794:SF58">
    <property type="entry name" value="MITOCHONDRIAL ENOLASE SUPERFAMILY MEMBER 1"/>
    <property type="match status" value="1"/>
</dbReference>
<keyword evidence="6" id="KW-0413">Isomerase</keyword>
<dbReference type="EMBL" id="CAKXZT010000068">
    <property type="protein sequence ID" value="CAH2396997.1"/>
    <property type="molecule type" value="Genomic_DNA"/>
</dbReference>